<dbReference type="Gene3D" id="3.10.110.10">
    <property type="entry name" value="Ubiquitin Conjugating Enzyme"/>
    <property type="match status" value="1"/>
</dbReference>
<evidence type="ECO:0000256" key="2">
    <source>
        <dbReference type="SAM" id="MobiDB-lite"/>
    </source>
</evidence>
<comment type="caution">
    <text evidence="4">The sequence shown here is derived from an EMBL/GenBank/DDBJ whole genome shotgun (WGS) entry which is preliminary data.</text>
</comment>
<protein>
    <submittedName>
        <fullName evidence="4">UBC-like protein</fullName>
    </submittedName>
</protein>
<dbReference type="Proteomes" id="UP000307169">
    <property type="component" value="Unassembled WGS sequence"/>
</dbReference>
<reference evidence="4 5" key="1">
    <citation type="submission" date="2019-03" db="EMBL/GenBank/DDBJ databases">
        <title>Sequencing 25 genomes of Wallemia mellicola.</title>
        <authorList>
            <person name="Gostincar C."/>
        </authorList>
    </citation>
    <scope>NUCLEOTIDE SEQUENCE [LARGE SCALE GENOMIC DNA]</scope>
    <source>
        <strain evidence="4 5">EXF-1262</strain>
    </source>
</reference>
<dbReference type="PROSITE" id="PS50127">
    <property type="entry name" value="UBC_2"/>
    <property type="match status" value="1"/>
</dbReference>
<dbReference type="CDD" id="cd23799">
    <property type="entry name" value="UBCc_UBE2J"/>
    <property type="match status" value="1"/>
</dbReference>
<dbReference type="SMART" id="SM00212">
    <property type="entry name" value="UBCc"/>
    <property type="match status" value="1"/>
</dbReference>
<evidence type="ECO:0000313" key="4">
    <source>
        <dbReference type="EMBL" id="TIC03950.1"/>
    </source>
</evidence>
<dbReference type="FunFam" id="3.10.110.10:FF:000109">
    <property type="entry name" value="Ubiquitin-conjugating enzyme E2 J2-like"/>
    <property type="match status" value="1"/>
</dbReference>
<dbReference type="EMBL" id="SPRH01000005">
    <property type="protein sequence ID" value="TIC03950.1"/>
    <property type="molecule type" value="Genomic_DNA"/>
</dbReference>
<dbReference type="AlphaFoldDB" id="A0A4T0P1N8"/>
<gene>
    <name evidence="4" type="ORF">E3Q17_00698</name>
</gene>
<organism evidence="4 5">
    <name type="scientific">Wallemia mellicola</name>
    <dbReference type="NCBI Taxonomy" id="1708541"/>
    <lineage>
        <taxon>Eukaryota</taxon>
        <taxon>Fungi</taxon>
        <taxon>Dikarya</taxon>
        <taxon>Basidiomycota</taxon>
        <taxon>Wallemiomycotina</taxon>
        <taxon>Wallemiomycetes</taxon>
        <taxon>Wallemiales</taxon>
        <taxon>Wallemiaceae</taxon>
        <taxon>Wallemia</taxon>
    </lineage>
</organism>
<sequence length="290" mass="32308">MVRQLESISTTIVDVDKASPAARKRLMKELATMQLEGCPPYTYARPEESNILIWHFVFLGNEDTPYQGGEYHGVLEFPKDYPFSPPHIKFHTPSGRFKPNTSICTSFSDFHKDTWNPMLSVSTILTSLLSFFNEDAVGTGGMTTSDEERRRLARESKAFNRDRSRNVKFSKVFDELLHPTDGQKSLDEVLADSIKQKVVIPKKPTDDDNTKTKTEPSSKSNPDTKGVEKSLNNLTIKDNADPKTKESSSNIDSSNKLATSDTPATGVKPPAKKGSAMSRFRAKVKNNATD</sequence>
<dbReference type="InterPro" id="IPR016135">
    <property type="entry name" value="UBQ-conjugating_enzyme/RWD"/>
</dbReference>
<feature type="domain" description="UBC core" evidence="3">
    <location>
        <begin position="21"/>
        <end position="172"/>
    </location>
</feature>
<evidence type="ECO:0000313" key="5">
    <source>
        <dbReference type="Proteomes" id="UP000307169"/>
    </source>
</evidence>
<feature type="compositionally biased region" description="Polar residues" evidence="2">
    <location>
        <begin position="247"/>
        <end position="263"/>
    </location>
</feature>
<dbReference type="SUPFAM" id="SSF54495">
    <property type="entry name" value="UBC-like"/>
    <property type="match status" value="1"/>
</dbReference>
<feature type="region of interest" description="Disordered" evidence="2">
    <location>
        <begin position="200"/>
        <end position="290"/>
    </location>
</feature>
<proteinExistence type="predicted"/>
<evidence type="ECO:0000259" key="3">
    <source>
        <dbReference type="PROSITE" id="PS50127"/>
    </source>
</evidence>
<name>A0A4T0P1N8_9BASI</name>
<dbReference type="InterPro" id="IPR050113">
    <property type="entry name" value="Ub_conjugating_enzyme"/>
</dbReference>
<dbReference type="InterPro" id="IPR000608">
    <property type="entry name" value="UBC"/>
</dbReference>
<accession>A0A4T0P1N8</accession>
<dbReference type="Pfam" id="PF00179">
    <property type="entry name" value="UQ_con"/>
    <property type="match status" value="1"/>
</dbReference>
<feature type="compositionally biased region" description="Basic and acidic residues" evidence="2">
    <location>
        <begin position="203"/>
        <end position="216"/>
    </location>
</feature>
<dbReference type="PANTHER" id="PTHR24067">
    <property type="entry name" value="UBIQUITIN-CONJUGATING ENZYME E2"/>
    <property type="match status" value="1"/>
</dbReference>
<keyword evidence="1" id="KW-0833">Ubl conjugation pathway</keyword>
<evidence type="ECO:0000256" key="1">
    <source>
        <dbReference type="ARBA" id="ARBA00022786"/>
    </source>
</evidence>